<evidence type="ECO:0000256" key="1">
    <source>
        <dbReference type="SAM" id="Coils"/>
    </source>
</evidence>
<proteinExistence type="predicted"/>
<name>A0A1F7WYK9_9BACT</name>
<gene>
    <name evidence="5" type="ORF">A2008_11825</name>
</gene>
<evidence type="ECO:0000256" key="3">
    <source>
        <dbReference type="SAM" id="Phobius"/>
    </source>
</evidence>
<accession>A0A1F7WYK9</accession>
<dbReference type="STRING" id="1817813.A2008_11825"/>
<keyword evidence="3" id="KW-0812">Transmembrane</keyword>
<feature type="coiled-coil region" evidence="1">
    <location>
        <begin position="132"/>
        <end position="159"/>
    </location>
</feature>
<dbReference type="InterPro" id="IPR006668">
    <property type="entry name" value="Mg_transptr_MgtE_intracell_dom"/>
</dbReference>
<dbReference type="EMBL" id="MGFH01000035">
    <property type="protein sequence ID" value="OGM07896.1"/>
    <property type="molecule type" value="Genomic_DNA"/>
</dbReference>
<keyword evidence="3" id="KW-0472">Membrane</keyword>
<sequence length="278" mass="31199">MAVQKKHEGPGAGEQAKAQETKKAPAPKPQIKKPQQSGFLGALMTWFLIAFLSVILMALFVVIAVLFDFLGVIKVRDFLPQTVLENPYIKDYIRESTIIKSSEESKIKALIYEQESSYKDMADKLKHKEVMVEEQSVKLSQWEKDLRERELEVISKEKELIKNIKNFEEAKKQKIVSDQTMEQFSKMYERMDPQLAADALNGIENSLLLEILARMKDKRSALIMEKLPSDKVAAITALIKQLAKVEQPDQAKNASGQGASESETSAANPVTTGETGIQ</sequence>
<dbReference type="SUPFAM" id="SSF158791">
    <property type="entry name" value="MgtE N-terminal domain-like"/>
    <property type="match status" value="1"/>
</dbReference>
<feature type="region of interest" description="Disordered" evidence="2">
    <location>
        <begin position="244"/>
        <end position="278"/>
    </location>
</feature>
<feature type="transmembrane region" description="Helical" evidence="3">
    <location>
        <begin position="43"/>
        <end position="67"/>
    </location>
</feature>
<keyword evidence="1" id="KW-0175">Coiled coil</keyword>
<organism evidence="5 6">
    <name type="scientific">Candidatus Wallbacteria bacterium GWC2_49_35</name>
    <dbReference type="NCBI Taxonomy" id="1817813"/>
    <lineage>
        <taxon>Bacteria</taxon>
        <taxon>Candidatus Walliibacteriota</taxon>
    </lineage>
</organism>
<dbReference type="AlphaFoldDB" id="A0A1F7WYK9"/>
<comment type="caution">
    <text evidence="5">The sequence shown here is derived from an EMBL/GenBank/DDBJ whole genome shotgun (WGS) entry which is preliminary data.</text>
</comment>
<feature type="compositionally biased region" description="Polar residues" evidence="2">
    <location>
        <begin position="250"/>
        <end position="278"/>
    </location>
</feature>
<evidence type="ECO:0000259" key="4">
    <source>
        <dbReference type="Pfam" id="PF03448"/>
    </source>
</evidence>
<reference evidence="5 6" key="1">
    <citation type="journal article" date="2016" name="Nat. Commun.">
        <title>Thousands of microbial genomes shed light on interconnected biogeochemical processes in an aquifer system.</title>
        <authorList>
            <person name="Anantharaman K."/>
            <person name="Brown C.T."/>
            <person name="Hug L.A."/>
            <person name="Sharon I."/>
            <person name="Castelle C.J."/>
            <person name="Probst A.J."/>
            <person name="Thomas B.C."/>
            <person name="Singh A."/>
            <person name="Wilkins M.J."/>
            <person name="Karaoz U."/>
            <person name="Brodie E.L."/>
            <person name="Williams K.H."/>
            <person name="Hubbard S.S."/>
            <person name="Banfield J.F."/>
        </authorList>
    </citation>
    <scope>NUCLEOTIDE SEQUENCE [LARGE SCALE GENOMIC DNA]</scope>
</reference>
<keyword evidence="3" id="KW-1133">Transmembrane helix</keyword>
<dbReference type="Pfam" id="PF03448">
    <property type="entry name" value="MgtE_N"/>
    <property type="match status" value="1"/>
</dbReference>
<evidence type="ECO:0000313" key="6">
    <source>
        <dbReference type="Proteomes" id="UP000178735"/>
    </source>
</evidence>
<evidence type="ECO:0000313" key="5">
    <source>
        <dbReference type="EMBL" id="OGM07896.1"/>
    </source>
</evidence>
<protein>
    <recommendedName>
        <fullName evidence="4">Magnesium transporter MgtE intracellular domain-containing protein</fullName>
    </recommendedName>
</protein>
<dbReference type="Proteomes" id="UP000178735">
    <property type="component" value="Unassembled WGS sequence"/>
</dbReference>
<feature type="domain" description="Magnesium transporter MgtE intracellular" evidence="4">
    <location>
        <begin position="174"/>
        <end position="237"/>
    </location>
</feature>
<evidence type="ECO:0000256" key="2">
    <source>
        <dbReference type="SAM" id="MobiDB-lite"/>
    </source>
</evidence>
<feature type="region of interest" description="Disordered" evidence="2">
    <location>
        <begin position="1"/>
        <end position="33"/>
    </location>
</feature>